<keyword evidence="1" id="KW-0812">Transmembrane</keyword>
<feature type="transmembrane region" description="Helical" evidence="1">
    <location>
        <begin position="149"/>
        <end position="171"/>
    </location>
</feature>
<sequence length="185" mass="22052">MEEQLEKRYRLNLSWDYEGEEQWINQLSAQGLHLMKPGTVKSWFKKDPSVRYSYCLDYQPGLKKGAFMQDYLELYQDAGWEYVTSYNGIWHYFRKIWEPAPTPKLYTDKESLAGQYQKMQRILSVVLCSNVMIFITVMMIILLRWQSKLWTIALPVSILYILLFILLGYGYRRAGSKIKQLSDRF</sequence>
<dbReference type="RefSeq" id="WP_328280468.1">
    <property type="nucleotide sequence ID" value="NZ_JARTLD010000049.1"/>
</dbReference>
<feature type="transmembrane region" description="Helical" evidence="1">
    <location>
        <begin position="122"/>
        <end position="143"/>
    </location>
</feature>
<dbReference type="Proteomes" id="UP001343257">
    <property type="component" value="Unassembled WGS sequence"/>
</dbReference>
<dbReference type="InterPro" id="IPR021359">
    <property type="entry name" value="DUF2812"/>
</dbReference>
<dbReference type="EMBL" id="JARTLD010000049">
    <property type="protein sequence ID" value="MED5019465.1"/>
    <property type="molecule type" value="Genomic_DNA"/>
</dbReference>
<evidence type="ECO:0000313" key="3">
    <source>
        <dbReference type="Proteomes" id="UP001343257"/>
    </source>
</evidence>
<evidence type="ECO:0000256" key="1">
    <source>
        <dbReference type="SAM" id="Phobius"/>
    </source>
</evidence>
<accession>A0ABU6PX50</accession>
<proteinExistence type="predicted"/>
<comment type="caution">
    <text evidence="2">The sequence shown here is derived from an EMBL/GenBank/DDBJ whole genome shotgun (WGS) entry which is preliminary data.</text>
</comment>
<reference evidence="2 3" key="1">
    <citation type="submission" date="2023-03" db="EMBL/GenBank/DDBJ databases">
        <title>Bacillus Genome Sequencing.</title>
        <authorList>
            <person name="Dunlap C."/>
        </authorList>
    </citation>
    <scope>NUCLEOTIDE SEQUENCE [LARGE SCALE GENOMIC DNA]</scope>
    <source>
        <strain evidence="2 3">NRS-52</strain>
    </source>
</reference>
<protein>
    <submittedName>
        <fullName evidence="2">DUF2812 domain-containing protein</fullName>
    </submittedName>
</protein>
<keyword evidence="1" id="KW-0472">Membrane</keyword>
<dbReference type="Pfam" id="PF11193">
    <property type="entry name" value="DUF2812"/>
    <property type="match status" value="1"/>
</dbReference>
<keyword evidence="1" id="KW-1133">Transmembrane helix</keyword>
<organism evidence="2 3">
    <name type="scientific">Paenibacillus chibensis</name>
    <dbReference type="NCBI Taxonomy" id="59846"/>
    <lineage>
        <taxon>Bacteria</taxon>
        <taxon>Bacillati</taxon>
        <taxon>Bacillota</taxon>
        <taxon>Bacilli</taxon>
        <taxon>Bacillales</taxon>
        <taxon>Paenibacillaceae</taxon>
        <taxon>Paenibacillus</taxon>
    </lineage>
</organism>
<evidence type="ECO:0000313" key="2">
    <source>
        <dbReference type="EMBL" id="MED5019465.1"/>
    </source>
</evidence>
<name>A0ABU6PX50_9BACL</name>
<keyword evidence="3" id="KW-1185">Reference proteome</keyword>
<gene>
    <name evidence="2" type="ORF">P9847_19360</name>
</gene>